<dbReference type="Proteomes" id="UP000316194">
    <property type="component" value="Segment"/>
</dbReference>
<dbReference type="EMBL" id="MK358448">
    <property type="protein sequence ID" value="QCW23255.1"/>
    <property type="molecule type" value="Genomic_DNA"/>
</dbReference>
<proteinExistence type="predicted"/>
<organism evidence="2 3">
    <name type="scientific">Vibrio phage 5 TSL-2019</name>
    <dbReference type="NCBI Taxonomy" id="2578086"/>
    <lineage>
        <taxon>Viruses</taxon>
        <taxon>Duplodnaviria</taxon>
        <taxon>Heunggongvirae</taxon>
        <taxon>Uroviricota</taxon>
        <taxon>Caudoviricetes</taxon>
        <taxon>Chimalliviridae</taxon>
        <taxon>Gorgonvirinae</taxon>
        <taxon>Aphroditevirus</taxon>
        <taxon>Aphroditevirus USC1</taxon>
    </lineage>
</organism>
<accession>A0A513SQ23</accession>
<evidence type="ECO:0000313" key="2">
    <source>
        <dbReference type="EMBL" id="QCW23255.1"/>
    </source>
</evidence>
<name>A0A513SQ23_9CAUD</name>
<feature type="region of interest" description="Disordered" evidence="1">
    <location>
        <begin position="1"/>
        <end position="53"/>
    </location>
</feature>
<evidence type="ECO:0000313" key="3">
    <source>
        <dbReference type="Proteomes" id="UP000316194"/>
    </source>
</evidence>
<reference evidence="2 3" key="1">
    <citation type="submission" date="2019-01" db="EMBL/GenBank/DDBJ databases">
        <authorList>
            <person name="Le T.S."/>
            <person name="Kurtboke I."/>
        </authorList>
    </citation>
    <scope>NUCLEOTIDE SEQUENCE [LARGE SCALE GENOMIC DNA]</scope>
</reference>
<evidence type="ECO:0000256" key="1">
    <source>
        <dbReference type="SAM" id="MobiDB-lite"/>
    </source>
</evidence>
<feature type="compositionally biased region" description="Basic and acidic residues" evidence="1">
    <location>
        <begin position="16"/>
        <end position="42"/>
    </location>
</feature>
<protein>
    <submittedName>
        <fullName evidence="2">Uncharacterized protein</fullName>
    </submittedName>
</protein>
<sequence length="362" mass="40849">MNKTDAAKAQLSTVKSKYDQAKDGTNKALREADKPLDPKDQGTLESDLPVNADDLDKDMNNVKAFQTLSGLAGFSPKVDGNEGFMDTVKETVTWLLRRASDILNWVLDYTMNRVSSLRRKITRLKYSFNDNGIKLKDTSYPRSVIKLAAKPNIPNTPEFATKTLDEAQRFYNRMMSQQTQIASLTRAFPSDVTREQLLNFSDSLSTSYISGMGGKRVKDNLYEIHMPSGFQTIKAMSNPARGFNGFTLSEYFLAKISPVIPDAFTPSADVVQRLILKLDVCLMDVEKSHKSQRSFANNFKRTVQPLADGVKLYPEKTKDEILKYYRWLVNYQQKTVSIPLNYYLSVISASVDLCNAQVHVSK</sequence>